<reference evidence="3 4" key="1">
    <citation type="submission" date="2024-01" db="EMBL/GenBank/DDBJ databases">
        <title>The complete chloroplast genome sequence of Lithospermum erythrorhizon: insights into the phylogenetic relationship among Boraginaceae species and the maternal lineages of purple gromwells.</title>
        <authorList>
            <person name="Okada T."/>
            <person name="Watanabe K."/>
        </authorList>
    </citation>
    <scope>NUCLEOTIDE SEQUENCE [LARGE SCALE GENOMIC DNA]</scope>
</reference>
<keyword evidence="4" id="KW-1185">Reference proteome</keyword>
<comment type="caution">
    <text evidence="3">The sequence shown here is derived from an EMBL/GenBank/DDBJ whole genome shotgun (WGS) entry which is preliminary data.</text>
</comment>
<evidence type="ECO:0000313" key="4">
    <source>
        <dbReference type="Proteomes" id="UP001454036"/>
    </source>
</evidence>
<dbReference type="SUPFAM" id="SSF57756">
    <property type="entry name" value="Retrovirus zinc finger-like domains"/>
    <property type="match status" value="1"/>
</dbReference>
<keyword evidence="1" id="KW-0862">Zinc</keyword>
<accession>A0AAV3NT87</accession>
<evidence type="ECO:0000313" key="3">
    <source>
        <dbReference type="EMBL" id="GAA0142597.1"/>
    </source>
</evidence>
<sequence length="238" mass="27172">MDASIIRSLLKCKLSDSELNPINLEEEDLAEGILECELSVYAKVISLKDSFGLKSEFFTWEVASKLEEAFPSCEDVKLRREKGGSRFFRIQPLRRLVQFKVEEKVAVGYLAYKRLPNLCFKCGLLGHLTRKCPDLGEGVDPHNECVYDLWIKAPMEKLWIIFCINDEPQDCLPRKLEVSQTNQNFLTWGFAGDRMQEEAVRPATVARDTGSIFHRTIRVELIFQCQNTSAPSISSAYP</sequence>
<dbReference type="AlphaFoldDB" id="A0AAV3NT87"/>
<dbReference type="GO" id="GO:0008270">
    <property type="term" value="F:zinc ion binding"/>
    <property type="evidence" value="ECO:0007669"/>
    <property type="project" value="UniProtKB-KW"/>
</dbReference>
<proteinExistence type="predicted"/>
<dbReference type="Proteomes" id="UP001454036">
    <property type="component" value="Unassembled WGS sequence"/>
</dbReference>
<dbReference type="InterPro" id="IPR036875">
    <property type="entry name" value="Znf_CCHC_sf"/>
</dbReference>
<dbReference type="GO" id="GO:0003676">
    <property type="term" value="F:nucleic acid binding"/>
    <property type="evidence" value="ECO:0007669"/>
    <property type="project" value="InterPro"/>
</dbReference>
<name>A0AAV3NT87_LITER</name>
<organism evidence="3 4">
    <name type="scientific">Lithospermum erythrorhizon</name>
    <name type="common">Purple gromwell</name>
    <name type="synonym">Lithospermum officinale var. erythrorhizon</name>
    <dbReference type="NCBI Taxonomy" id="34254"/>
    <lineage>
        <taxon>Eukaryota</taxon>
        <taxon>Viridiplantae</taxon>
        <taxon>Streptophyta</taxon>
        <taxon>Embryophyta</taxon>
        <taxon>Tracheophyta</taxon>
        <taxon>Spermatophyta</taxon>
        <taxon>Magnoliopsida</taxon>
        <taxon>eudicotyledons</taxon>
        <taxon>Gunneridae</taxon>
        <taxon>Pentapetalae</taxon>
        <taxon>asterids</taxon>
        <taxon>lamiids</taxon>
        <taxon>Boraginales</taxon>
        <taxon>Boraginaceae</taxon>
        <taxon>Boraginoideae</taxon>
        <taxon>Lithospermeae</taxon>
        <taxon>Lithospermum</taxon>
    </lineage>
</organism>
<evidence type="ECO:0000256" key="1">
    <source>
        <dbReference type="PROSITE-ProRule" id="PRU00047"/>
    </source>
</evidence>
<keyword evidence="1" id="KW-0479">Metal-binding</keyword>
<evidence type="ECO:0000259" key="2">
    <source>
        <dbReference type="PROSITE" id="PS50158"/>
    </source>
</evidence>
<keyword evidence="1" id="KW-0863">Zinc-finger</keyword>
<dbReference type="PROSITE" id="PS50158">
    <property type="entry name" value="ZF_CCHC"/>
    <property type="match status" value="1"/>
</dbReference>
<protein>
    <recommendedName>
        <fullName evidence="2">CCHC-type domain-containing protein</fullName>
    </recommendedName>
</protein>
<dbReference type="EMBL" id="BAABME010015712">
    <property type="protein sequence ID" value="GAA0142597.1"/>
    <property type="molecule type" value="Genomic_DNA"/>
</dbReference>
<feature type="domain" description="CCHC-type" evidence="2">
    <location>
        <begin position="119"/>
        <end position="134"/>
    </location>
</feature>
<gene>
    <name evidence="3" type="ORF">LIER_35600</name>
</gene>
<dbReference type="InterPro" id="IPR001878">
    <property type="entry name" value="Znf_CCHC"/>
</dbReference>